<feature type="compositionally biased region" description="Basic residues" evidence="2">
    <location>
        <begin position="191"/>
        <end position="200"/>
    </location>
</feature>
<dbReference type="AlphaFoldDB" id="A0A177B5Q6"/>
<comment type="caution">
    <text evidence="3">The sequence shown here is derived from an EMBL/GenBank/DDBJ whole genome shotgun (WGS) entry which is preliminary data.</text>
</comment>
<keyword evidence="4" id="KW-1185">Reference proteome</keyword>
<dbReference type="Proteomes" id="UP000078046">
    <property type="component" value="Unassembled WGS sequence"/>
</dbReference>
<evidence type="ECO:0000313" key="3">
    <source>
        <dbReference type="EMBL" id="OAF69586.1"/>
    </source>
</evidence>
<evidence type="ECO:0000256" key="1">
    <source>
        <dbReference type="SAM" id="Coils"/>
    </source>
</evidence>
<reference evidence="3 4" key="1">
    <citation type="submission" date="2016-04" db="EMBL/GenBank/DDBJ databases">
        <title>The genome of Intoshia linei affirms orthonectids as highly simplified spiralians.</title>
        <authorList>
            <person name="Mikhailov K.V."/>
            <person name="Slusarev G.S."/>
            <person name="Nikitin M.A."/>
            <person name="Logacheva M.D."/>
            <person name="Penin A."/>
            <person name="Aleoshin V."/>
            <person name="Panchin Y.V."/>
        </authorList>
    </citation>
    <scope>NUCLEOTIDE SEQUENCE [LARGE SCALE GENOMIC DNA]</scope>
    <source>
        <strain evidence="3">Intl2013</strain>
        <tissue evidence="3">Whole animal</tissue>
    </source>
</reference>
<feature type="compositionally biased region" description="Polar residues" evidence="2">
    <location>
        <begin position="91"/>
        <end position="104"/>
    </location>
</feature>
<keyword evidence="1" id="KW-0175">Coiled coil</keyword>
<feature type="region of interest" description="Disordered" evidence="2">
    <location>
        <begin position="542"/>
        <end position="567"/>
    </location>
</feature>
<sequence>MIRKNKQSKGSDESLLNMLNEYVSPRKDRIKKKNKEKSFLDNLLNDSDEKNKSDDSNDNDYYTRKKKGEWDEDIFSGKKSKFVKKWRKNKSPVQNIKNYSSGSDYQPKRGNKNKKTYGYTSSDSNKSNSSKKIKTRNSMYEHSSNNSYMSSKSKSSKNSYKHRHSPRKPDNTREKDRKFNNKHQRNDSKSIIKKTKKNKNRSASVPKFYNSFKVELEKLKNKPTKEDFKTFNIYNKTKYNEKEQKKQKYGYDKMNRNVSRSESNILFYEHIDVDDIDANKKKIKIEKNKKNLKKQNIEKTSTCEGDIDDLKYTLQSNKRNSFNFTQSLNNLAETGNDCDEILSTLFNKWSMEKTKSVTKTKRQVIRKEKHLKEKELQENKEKKELNKICFDAWLKNKSKELKRIKKFKAEQVFEQQFDNSERIKSSKYLQKKRIDVRRIKNQEKLSQEVYESWAKDKEKQEIIKTRKQREKLKKEKIDKMKNLQDKQVKSQSAYKTWSKNKERVLSTIKINTKVQMESTLKTQKVEEWERKYKSEQAYNEWLEDKNSEKNQRKHMKSSEKLFLNTYR</sequence>
<name>A0A177B5Q6_9BILA</name>
<evidence type="ECO:0000256" key="2">
    <source>
        <dbReference type="SAM" id="MobiDB-lite"/>
    </source>
</evidence>
<feature type="region of interest" description="Disordered" evidence="2">
    <location>
        <begin position="84"/>
        <end position="207"/>
    </location>
</feature>
<evidence type="ECO:0000313" key="4">
    <source>
        <dbReference type="Proteomes" id="UP000078046"/>
    </source>
</evidence>
<gene>
    <name evidence="3" type="ORF">A3Q56_02673</name>
</gene>
<proteinExistence type="predicted"/>
<feature type="compositionally biased region" description="Low complexity" evidence="2">
    <location>
        <begin position="136"/>
        <end position="158"/>
    </location>
</feature>
<feature type="coiled-coil region" evidence="1">
    <location>
        <begin position="455"/>
        <end position="489"/>
    </location>
</feature>
<feature type="compositionally biased region" description="Basic and acidic residues" evidence="2">
    <location>
        <begin position="167"/>
        <end position="190"/>
    </location>
</feature>
<feature type="region of interest" description="Disordered" evidence="2">
    <location>
        <begin position="1"/>
        <end position="63"/>
    </location>
</feature>
<protein>
    <submittedName>
        <fullName evidence="3">Uncharacterized protein</fullName>
    </submittedName>
</protein>
<dbReference type="EMBL" id="LWCA01000258">
    <property type="protein sequence ID" value="OAF69586.1"/>
    <property type="molecule type" value="Genomic_DNA"/>
</dbReference>
<accession>A0A177B5Q6</accession>
<organism evidence="3 4">
    <name type="scientific">Intoshia linei</name>
    <dbReference type="NCBI Taxonomy" id="1819745"/>
    <lineage>
        <taxon>Eukaryota</taxon>
        <taxon>Metazoa</taxon>
        <taxon>Spiralia</taxon>
        <taxon>Lophotrochozoa</taxon>
        <taxon>Mesozoa</taxon>
        <taxon>Orthonectida</taxon>
        <taxon>Rhopaluridae</taxon>
        <taxon>Intoshia</taxon>
    </lineage>
</organism>